<organism evidence="1 2">
    <name type="scientific">Nepenthes gracilis</name>
    <name type="common">Slender pitcher plant</name>
    <dbReference type="NCBI Taxonomy" id="150966"/>
    <lineage>
        <taxon>Eukaryota</taxon>
        <taxon>Viridiplantae</taxon>
        <taxon>Streptophyta</taxon>
        <taxon>Embryophyta</taxon>
        <taxon>Tracheophyta</taxon>
        <taxon>Spermatophyta</taxon>
        <taxon>Magnoliopsida</taxon>
        <taxon>eudicotyledons</taxon>
        <taxon>Gunneridae</taxon>
        <taxon>Pentapetalae</taxon>
        <taxon>Caryophyllales</taxon>
        <taxon>Nepenthaceae</taxon>
        <taxon>Nepenthes</taxon>
    </lineage>
</organism>
<evidence type="ECO:0000313" key="2">
    <source>
        <dbReference type="Proteomes" id="UP001279734"/>
    </source>
</evidence>
<protein>
    <submittedName>
        <fullName evidence="1">Uncharacterized protein</fullName>
    </submittedName>
</protein>
<dbReference type="EMBL" id="BSYO01000015">
    <property type="protein sequence ID" value="GMH15526.1"/>
    <property type="molecule type" value="Genomic_DNA"/>
</dbReference>
<reference evidence="1" key="1">
    <citation type="submission" date="2023-05" db="EMBL/GenBank/DDBJ databases">
        <title>Nepenthes gracilis genome sequencing.</title>
        <authorList>
            <person name="Fukushima K."/>
        </authorList>
    </citation>
    <scope>NUCLEOTIDE SEQUENCE</scope>
    <source>
        <strain evidence="1">SING2019-196</strain>
    </source>
</reference>
<gene>
    <name evidence="1" type="ORF">Nepgr_017367</name>
</gene>
<evidence type="ECO:0000313" key="1">
    <source>
        <dbReference type="EMBL" id="GMH15526.1"/>
    </source>
</evidence>
<name>A0AAD3XTA6_NEPGR</name>
<keyword evidence="2" id="KW-1185">Reference proteome</keyword>
<sequence length="284" mass="31041">MQTRCISSSLDTGQKLFCRGLMCVAGAVPACPTTNAVNAVYLTLCYGSAANIGLLKQECSGLSCWNSWEAFILLSCPTDADAKLASDLYALASDLCCPCEMMRIHVMHLSVIVARLVFTSRRSCEASEYHFLVFVGLRHQQLPGLLALAVPDLPHGSYVYLLLEMLHLTRWLLACLDLPGGFHSGLEFYLDDGPALLFLPVCHPFCILMGRPKSVLPLCCFGAVEAEAEQLYMHSDASDELLSCLLLMLVPAEYADVFSCLLDILYPFCLGCMDGGRLFDDEAG</sequence>
<proteinExistence type="predicted"/>
<dbReference type="Proteomes" id="UP001279734">
    <property type="component" value="Unassembled WGS sequence"/>
</dbReference>
<comment type="caution">
    <text evidence="1">The sequence shown here is derived from an EMBL/GenBank/DDBJ whole genome shotgun (WGS) entry which is preliminary data.</text>
</comment>
<dbReference type="AlphaFoldDB" id="A0AAD3XTA6"/>
<accession>A0AAD3XTA6</accession>